<reference evidence="7" key="2">
    <citation type="submission" date="2015-08" db="EMBL/GenBank/DDBJ databases">
        <authorList>
            <person name="Babu N.S."/>
            <person name="Beckwith C.J."/>
            <person name="Beseler K.G."/>
            <person name="Brison A."/>
            <person name="Carone J.V."/>
            <person name="Caskin T.P."/>
            <person name="Diamond M."/>
            <person name="Durham M.E."/>
            <person name="Foxe J.M."/>
            <person name="Go M."/>
            <person name="Henderson B.A."/>
            <person name="Jones I.B."/>
            <person name="McGettigan J.A."/>
            <person name="Micheletti S.J."/>
            <person name="Nasrallah M.E."/>
            <person name="Ortiz D."/>
            <person name="Piller C.R."/>
            <person name="Privatt S.R."/>
            <person name="Schneider S.L."/>
            <person name="Sharp S."/>
            <person name="Smith T.C."/>
            <person name="Stanton J.D."/>
            <person name="Ullery H.E."/>
            <person name="Wilson R.J."/>
            <person name="Serrano M.G."/>
            <person name="Buck G."/>
            <person name="Lee V."/>
            <person name="Wang Y."/>
            <person name="Carvalho R."/>
            <person name="Voegtly L."/>
            <person name="Shi R."/>
            <person name="Duckworth R."/>
            <person name="Johnson A."/>
            <person name="Loviza R."/>
            <person name="Walstead R."/>
            <person name="Shah Z."/>
            <person name="Kiflezghi M."/>
            <person name="Wade K."/>
            <person name="Ball S.L."/>
            <person name="Bradley K.W."/>
            <person name="Asai D.J."/>
            <person name="Bowman C.A."/>
            <person name="Russell D.A."/>
            <person name="Pope W.H."/>
            <person name="Jacobs-Sera D."/>
            <person name="Hendrix R.W."/>
            <person name="Hatfull G.F."/>
        </authorList>
    </citation>
    <scope>NUCLEOTIDE SEQUENCE [LARGE SCALE GENOMIC DNA]</scope>
</reference>
<feature type="transmembrane region" description="Helical" evidence="5">
    <location>
        <begin position="236"/>
        <end position="253"/>
    </location>
</feature>
<feature type="transmembrane region" description="Helical" evidence="5">
    <location>
        <begin position="259"/>
        <end position="279"/>
    </location>
</feature>
<evidence type="ECO:0000256" key="2">
    <source>
        <dbReference type="ARBA" id="ARBA00022692"/>
    </source>
</evidence>
<feature type="domain" description="Sugar phosphate transporter" evidence="6">
    <location>
        <begin position="111"/>
        <end position="407"/>
    </location>
</feature>
<dbReference type="VEuPathDB" id="CryptoDB:GY17_00002880"/>
<reference evidence="8 9" key="1">
    <citation type="submission" date="2014-11" db="EMBL/GenBank/DDBJ databases">
        <title>Comparative genomic analysis of Cryptosporidium hominis reveals occurrence of genetic recombination in virulent subtypes.</title>
        <authorList>
            <person name="Guo Y."/>
            <person name="Tang K."/>
            <person name="Frace M."/>
            <person name="Li N."/>
            <person name="Roellig D.M."/>
            <person name="Sammons S."/>
            <person name="Knipe K."/>
            <person name="Rowe L."/>
            <person name="Feng Y."/>
            <person name="Xiao L."/>
        </authorList>
    </citation>
    <scope>NUCLEOTIDE SEQUENCE [LARGE SCALE GENOMIC DNA]</scope>
    <source>
        <strain evidence="8">30976</strain>
    </source>
</reference>
<dbReference type="PANTHER" id="PTHR11132">
    <property type="entry name" value="SOLUTE CARRIER FAMILY 35"/>
    <property type="match status" value="1"/>
</dbReference>
<dbReference type="OrthoDB" id="5547497at2759"/>
<feature type="transmembrane region" description="Helical" evidence="5">
    <location>
        <begin position="106"/>
        <end position="128"/>
    </location>
</feature>
<feature type="transmembrane region" description="Helical" evidence="5">
    <location>
        <begin position="390"/>
        <end position="409"/>
    </location>
</feature>
<dbReference type="SUPFAM" id="SSF103481">
    <property type="entry name" value="Multidrug resistance efflux transporter EmrE"/>
    <property type="match status" value="2"/>
</dbReference>
<dbReference type="VEuPathDB" id="CryptoDB:Chro.80162"/>
<keyword evidence="9" id="KW-1185">Reference proteome</keyword>
<keyword evidence="2 5" id="KW-0812">Transmembrane</keyword>
<accession>A0A0S4TJW5</accession>
<keyword evidence="4 5" id="KW-0472">Membrane</keyword>
<evidence type="ECO:0000313" key="9">
    <source>
        <dbReference type="Proteomes" id="UP001429100"/>
    </source>
</evidence>
<evidence type="ECO:0000259" key="6">
    <source>
        <dbReference type="Pfam" id="PF03151"/>
    </source>
</evidence>
<organism evidence="7">
    <name type="scientific">Cryptosporidium hominis</name>
    <dbReference type="NCBI Taxonomy" id="237895"/>
    <lineage>
        <taxon>Eukaryota</taxon>
        <taxon>Sar</taxon>
        <taxon>Alveolata</taxon>
        <taxon>Apicomplexa</taxon>
        <taxon>Conoidasida</taxon>
        <taxon>Coccidia</taxon>
        <taxon>Eucoccidiorida</taxon>
        <taxon>Eimeriorina</taxon>
        <taxon>Cryptosporidiidae</taxon>
        <taxon>Cryptosporidium</taxon>
    </lineage>
</organism>
<gene>
    <name evidence="7" type="ORF">CHUDEA8_1370</name>
    <name evidence="8" type="ORF">GY17_00002880</name>
</gene>
<feature type="transmembrane region" description="Helical" evidence="5">
    <location>
        <begin position="134"/>
        <end position="156"/>
    </location>
</feature>
<feature type="transmembrane region" description="Helical" evidence="5">
    <location>
        <begin position="299"/>
        <end position="323"/>
    </location>
</feature>
<comment type="subcellular location">
    <subcellularLocation>
        <location evidence="1">Membrane</location>
        <topology evidence="1">Multi-pass membrane protein</topology>
    </subcellularLocation>
</comment>
<evidence type="ECO:0000256" key="4">
    <source>
        <dbReference type="ARBA" id="ARBA00023136"/>
    </source>
</evidence>
<reference evidence="8 9" key="3">
    <citation type="submission" date="2017-10" db="EMBL/GenBank/DDBJ databases">
        <title>Consistent, comparative and evidence-based genome annotation and re-annotation for the closely-related species, Cryptosporidium parvum, C. hominis and C. tyzzeri.</title>
        <authorList>
            <person name="Baptista R.P."/>
            <person name="Li Y."/>
            <person name="Sateriale A."/>
            <person name="Striepen B."/>
            <person name="Kissinger J.C."/>
        </authorList>
    </citation>
    <scope>NUCLEOTIDE SEQUENCE [LARGE SCALE GENOMIC DNA]</scope>
    <source>
        <strain evidence="8">30976</strain>
    </source>
</reference>
<feature type="transmembrane region" description="Helical" evidence="5">
    <location>
        <begin position="329"/>
        <end position="351"/>
    </location>
</feature>
<dbReference type="InterPro" id="IPR050186">
    <property type="entry name" value="TPT_transporter"/>
</dbReference>
<dbReference type="Pfam" id="PF03151">
    <property type="entry name" value="TPT"/>
    <property type="match status" value="1"/>
</dbReference>
<dbReference type="VEuPathDB" id="CryptoDB:ChTU502y2012_388g0075"/>
<feature type="transmembrane region" description="Helical" evidence="5">
    <location>
        <begin position="184"/>
        <end position="206"/>
    </location>
</feature>
<evidence type="ECO:0000256" key="1">
    <source>
        <dbReference type="ARBA" id="ARBA00004141"/>
    </source>
</evidence>
<name>A0A0S4TJW5_CRYHO</name>
<protein>
    <submittedName>
        <fullName evidence="8">DP-fucose transporter with 9 transmembrane domains</fullName>
    </submittedName>
</protein>
<feature type="transmembrane region" description="Helical" evidence="5">
    <location>
        <begin position="363"/>
        <end position="384"/>
    </location>
</feature>
<keyword evidence="3 5" id="KW-1133">Transmembrane helix</keyword>
<sequence>MIELSLGKLSPERGGDNSLINFQKYYEFERDLTINSHENNNTENYDISNNQFVNVGKFLIIEDENFQNKREIITEPVIEVRELINTELNINQPSDSFQLVKVEESITSISISITIYMIVSISIVFLNYKIFSGIIEFPIFVSWFQQLVGLAIFQILKIYKNHLRFGLTEFTHFNHFEWETGRHMIPLALCFIGMVSLSNICLKHVLVSTYQVARSTTIIFNLILSYKILKQKSSIFTVISCIIVMIGFTISAFDSNTLNLNGVIYGVFSSIIQSFYSVLIKKQLNVVNNNQIQLLYYQLILSSIMFIPILIITGEIRYFFILFDINQGILKICLLLNFLIISGVLSILINFSTFQLIKKTNSITFNIIALLKSCIQSIGGILFLNEIVTFQSIFGTVLTLFGTFMYSFNSNNRNSISSMEYEDLENIN</sequence>
<dbReference type="AlphaFoldDB" id="A0A0S4TJW5"/>
<dbReference type="Proteomes" id="UP000199752">
    <property type="component" value="Chromosome 8"/>
</dbReference>
<evidence type="ECO:0000313" key="7">
    <source>
        <dbReference type="EMBL" id="CUV07682.1"/>
    </source>
</evidence>
<dbReference type="Proteomes" id="UP001429100">
    <property type="component" value="Unassembled WGS sequence"/>
</dbReference>
<dbReference type="EMBL" id="JTAI01000001">
    <property type="protein sequence ID" value="PPS95340.1"/>
    <property type="molecule type" value="Genomic_DNA"/>
</dbReference>
<dbReference type="EMBL" id="LN877954">
    <property type="protein sequence ID" value="CUV07682.1"/>
    <property type="molecule type" value="Genomic_DNA"/>
</dbReference>
<evidence type="ECO:0000313" key="8">
    <source>
        <dbReference type="EMBL" id="PPS95340.1"/>
    </source>
</evidence>
<dbReference type="InterPro" id="IPR004853">
    <property type="entry name" value="Sugar_P_trans_dom"/>
</dbReference>
<dbReference type="GO" id="GO:0016020">
    <property type="term" value="C:membrane"/>
    <property type="evidence" value="ECO:0007669"/>
    <property type="project" value="UniProtKB-SubCell"/>
</dbReference>
<evidence type="ECO:0000256" key="5">
    <source>
        <dbReference type="SAM" id="Phobius"/>
    </source>
</evidence>
<dbReference type="InterPro" id="IPR037185">
    <property type="entry name" value="EmrE-like"/>
</dbReference>
<dbReference type="VEuPathDB" id="CryptoDB:CHUDEA8_1370"/>
<evidence type="ECO:0000256" key="3">
    <source>
        <dbReference type="ARBA" id="ARBA00022989"/>
    </source>
</evidence>
<proteinExistence type="predicted"/>